<evidence type="ECO:0008006" key="10">
    <source>
        <dbReference type="Google" id="ProtNLM"/>
    </source>
</evidence>
<evidence type="ECO:0000256" key="2">
    <source>
        <dbReference type="ARBA" id="ARBA00022692"/>
    </source>
</evidence>
<dbReference type="Proteomes" id="UP000838763">
    <property type="component" value="Unassembled WGS sequence"/>
</dbReference>
<feature type="compositionally biased region" description="Low complexity" evidence="5">
    <location>
        <begin position="171"/>
        <end position="207"/>
    </location>
</feature>
<comment type="caution">
    <text evidence="8">The sequence shown here is derived from an EMBL/GenBank/DDBJ whole genome shotgun (WGS) entry which is preliminary data.</text>
</comment>
<keyword evidence="3 6" id="KW-1133">Transmembrane helix</keyword>
<evidence type="ECO:0000256" key="1">
    <source>
        <dbReference type="ARBA" id="ARBA00004167"/>
    </source>
</evidence>
<feature type="signal peptide" evidence="7">
    <location>
        <begin position="1"/>
        <end position="20"/>
    </location>
</feature>
<comment type="subcellular location">
    <subcellularLocation>
        <location evidence="1">Membrane</location>
        <topology evidence="1">Single-pass membrane protein</topology>
    </subcellularLocation>
</comment>
<evidence type="ECO:0000256" key="5">
    <source>
        <dbReference type="SAM" id="MobiDB-lite"/>
    </source>
</evidence>
<evidence type="ECO:0000313" key="8">
    <source>
        <dbReference type="EMBL" id="CAI4218716.1"/>
    </source>
</evidence>
<dbReference type="PANTHER" id="PTHR15549">
    <property type="entry name" value="PAIRED IMMUNOGLOBULIN-LIKE TYPE 2 RECEPTOR"/>
    <property type="match status" value="1"/>
</dbReference>
<evidence type="ECO:0000256" key="6">
    <source>
        <dbReference type="SAM" id="Phobius"/>
    </source>
</evidence>
<dbReference type="InterPro" id="IPR051694">
    <property type="entry name" value="Immunoregulatory_rcpt-like"/>
</dbReference>
<feature type="compositionally biased region" description="Pro residues" evidence="5">
    <location>
        <begin position="262"/>
        <end position="280"/>
    </location>
</feature>
<gene>
    <name evidence="8" type="ORF">PPNO1_LOCUS8292</name>
</gene>
<keyword evidence="9" id="KW-1185">Reference proteome</keyword>
<keyword evidence="4 6" id="KW-0472">Membrane</keyword>
<sequence length="316" mass="32770">MVMGLRTIVPLALYLGGAAAFDPDFAWHEARQTDGDLAKMAGIVPLATAAPEPGLLQKRGTNTCGFIDGDARQGITCRADLGAECLYDSTASAIGCCATTSCSIWTACLPFTSSDATSTVDLERTRYCSNSALPHCAVYKFEDPVWTGYTIAVCDSVSSTYSFFPSPLGVTTTSSRGRTTTTSTTSETSTSSRTSTSPGPTTTTSEPSGGGAPVGAIVGGVIGGLAVLALFAVGLFFILRRLKQKGNNNVPPTGPPMMAAAIPPPGPQAPPHQPYTPDPMKPQMYAGAPSSVPSMYGPQPEDPTDRLEASTTTNPR</sequence>
<dbReference type="AlphaFoldDB" id="A0A9P1HAN6"/>
<dbReference type="GO" id="GO:0016020">
    <property type="term" value="C:membrane"/>
    <property type="evidence" value="ECO:0007669"/>
    <property type="project" value="UniProtKB-SubCell"/>
</dbReference>
<feature type="transmembrane region" description="Helical" evidence="6">
    <location>
        <begin position="214"/>
        <end position="239"/>
    </location>
</feature>
<organism evidence="8 9">
    <name type="scientific">Parascedosporium putredinis</name>
    <dbReference type="NCBI Taxonomy" id="1442378"/>
    <lineage>
        <taxon>Eukaryota</taxon>
        <taxon>Fungi</taxon>
        <taxon>Dikarya</taxon>
        <taxon>Ascomycota</taxon>
        <taxon>Pezizomycotina</taxon>
        <taxon>Sordariomycetes</taxon>
        <taxon>Hypocreomycetidae</taxon>
        <taxon>Microascales</taxon>
        <taxon>Microascaceae</taxon>
        <taxon>Parascedosporium</taxon>
    </lineage>
</organism>
<feature type="chain" id="PRO_5040136599" description="Mid2 domain-containing protein" evidence="7">
    <location>
        <begin position="21"/>
        <end position="316"/>
    </location>
</feature>
<evidence type="ECO:0000256" key="4">
    <source>
        <dbReference type="ARBA" id="ARBA00023136"/>
    </source>
</evidence>
<name>A0A9P1HAN6_9PEZI</name>
<evidence type="ECO:0000313" key="9">
    <source>
        <dbReference type="Proteomes" id="UP000838763"/>
    </source>
</evidence>
<keyword evidence="7" id="KW-0732">Signal</keyword>
<accession>A0A9P1HAN6</accession>
<proteinExistence type="predicted"/>
<dbReference type="OrthoDB" id="4849731at2759"/>
<feature type="region of interest" description="Disordered" evidence="5">
    <location>
        <begin position="170"/>
        <end position="212"/>
    </location>
</feature>
<dbReference type="EMBL" id="CALLCH030000018">
    <property type="protein sequence ID" value="CAI4218716.1"/>
    <property type="molecule type" value="Genomic_DNA"/>
</dbReference>
<dbReference type="GO" id="GO:0071944">
    <property type="term" value="C:cell periphery"/>
    <property type="evidence" value="ECO:0007669"/>
    <property type="project" value="UniProtKB-ARBA"/>
</dbReference>
<keyword evidence="2 6" id="KW-0812">Transmembrane</keyword>
<feature type="region of interest" description="Disordered" evidence="5">
    <location>
        <begin position="249"/>
        <end position="316"/>
    </location>
</feature>
<reference evidence="8" key="1">
    <citation type="submission" date="2022-11" db="EMBL/GenBank/DDBJ databases">
        <authorList>
            <person name="Scott C."/>
            <person name="Bruce N."/>
        </authorList>
    </citation>
    <scope>NUCLEOTIDE SEQUENCE</scope>
</reference>
<protein>
    <recommendedName>
        <fullName evidence="10">Mid2 domain-containing protein</fullName>
    </recommendedName>
</protein>
<evidence type="ECO:0000256" key="7">
    <source>
        <dbReference type="SAM" id="SignalP"/>
    </source>
</evidence>
<evidence type="ECO:0000256" key="3">
    <source>
        <dbReference type="ARBA" id="ARBA00022989"/>
    </source>
</evidence>